<keyword evidence="1" id="KW-0175">Coiled coil</keyword>
<accession>A0A2H0BDN1</accession>
<feature type="compositionally biased region" description="Basic and acidic residues" evidence="2">
    <location>
        <begin position="317"/>
        <end position="361"/>
    </location>
</feature>
<reference evidence="4 5" key="1">
    <citation type="submission" date="2017-09" db="EMBL/GenBank/DDBJ databases">
        <title>Depth-based differentiation of microbial function through sediment-hosted aquifers and enrichment of novel symbionts in the deep terrestrial subsurface.</title>
        <authorList>
            <person name="Probst A.J."/>
            <person name="Ladd B."/>
            <person name="Jarett J.K."/>
            <person name="Geller-Mcgrath D.E."/>
            <person name="Sieber C.M."/>
            <person name="Emerson J.B."/>
            <person name="Anantharaman K."/>
            <person name="Thomas B.C."/>
            <person name="Malmstrom R."/>
            <person name="Stieglmeier M."/>
            <person name="Klingl A."/>
            <person name="Woyke T."/>
            <person name="Ryan C.M."/>
            <person name="Banfield J.F."/>
        </authorList>
    </citation>
    <scope>NUCLEOTIDE SEQUENCE [LARGE SCALE GENOMIC DNA]</scope>
    <source>
        <strain evidence="4">CG22_combo_CG10-13_8_21_14_all_42_17</strain>
    </source>
</reference>
<evidence type="ECO:0000256" key="3">
    <source>
        <dbReference type="SAM" id="SignalP"/>
    </source>
</evidence>
<evidence type="ECO:0000256" key="1">
    <source>
        <dbReference type="SAM" id="Coils"/>
    </source>
</evidence>
<dbReference type="AlphaFoldDB" id="A0A2H0BDN1"/>
<evidence type="ECO:0000313" key="5">
    <source>
        <dbReference type="Proteomes" id="UP000229794"/>
    </source>
</evidence>
<comment type="caution">
    <text evidence="4">The sequence shown here is derived from an EMBL/GenBank/DDBJ whole genome shotgun (WGS) entry which is preliminary data.</text>
</comment>
<protein>
    <submittedName>
        <fullName evidence="4">Uncharacterized protein</fullName>
    </submittedName>
</protein>
<proteinExistence type="predicted"/>
<feature type="chain" id="PRO_5013957091" evidence="3">
    <location>
        <begin position="26"/>
        <end position="361"/>
    </location>
</feature>
<feature type="coiled-coil region" evidence="1">
    <location>
        <begin position="135"/>
        <end position="234"/>
    </location>
</feature>
<gene>
    <name evidence="4" type="ORF">COX06_01305</name>
</gene>
<feature type="compositionally biased region" description="Acidic residues" evidence="2">
    <location>
        <begin position="295"/>
        <end position="316"/>
    </location>
</feature>
<keyword evidence="3" id="KW-0732">Signal</keyword>
<sequence>MKKTFISATVAITAFFVFTGSAVFAHNEAVLPNAGLTPESPFYFLDKFGEAVRSFLTFNPEGKAHLQMTFAAERVAEIKIILETRGGEAKGLEVAQSRFQARLANAATIVMEQKVAGKDVSELAKELGDDFEDLKSVLKETFKEQERVLKAQEKELKRKILEARQAGDVAQVESLVQQLDQVKAQKELLELKEEETEETLEREEDRIEEEMEIKEKAERAILEAEKERQEVLDEATKEALIVEAEEFGEFDDLLVQAKSAFAVGNYQEAKRLAKQAEKSLDSVEEAIENLKEAKENEEELKEEQEEQEREANEEEEELKREETGKEVERLGQEREKAEEEVREAEEKLREVGGVDGDRDGE</sequence>
<evidence type="ECO:0000313" key="4">
    <source>
        <dbReference type="EMBL" id="PIP55793.1"/>
    </source>
</evidence>
<organism evidence="4 5">
    <name type="scientific">Candidatus Zambryskibacteria bacterium CG22_combo_CG10-13_8_21_14_all_42_17</name>
    <dbReference type="NCBI Taxonomy" id="1975118"/>
    <lineage>
        <taxon>Bacteria</taxon>
        <taxon>Candidatus Zambryskiibacteriota</taxon>
    </lineage>
</organism>
<dbReference type="Proteomes" id="UP000229794">
    <property type="component" value="Unassembled WGS sequence"/>
</dbReference>
<feature type="signal peptide" evidence="3">
    <location>
        <begin position="1"/>
        <end position="25"/>
    </location>
</feature>
<dbReference type="EMBL" id="PCST01000017">
    <property type="protein sequence ID" value="PIP55793.1"/>
    <property type="molecule type" value="Genomic_DNA"/>
</dbReference>
<evidence type="ECO:0000256" key="2">
    <source>
        <dbReference type="SAM" id="MobiDB-lite"/>
    </source>
</evidence>
<feature type="region of interest" description="Disordered" evidence="2">
    <location>
        <begin position="292"/>
        <end position="361"/>
    </location>
</feature>
<name>A0A2H0BDN1_9BACT</name>